<dbReference type="Proteomes" id="UP000184476">
    <property type="component" value="Unassembled WGS sequence"/>
</dbReference>
<proteinExistence type="predicted"/>
<name>A0A1M4YPV9_9BACL</name>
<accession>A0A1M4YPV9</accession>
<evidence type="ECO:0000313" key="1">
    <source>
        <dbReference type="EMBL" id="SHF07698.1"/>
    </source>
</evidence>
<evidence type="ECO:0000313" key="2">
    <source>
        <dbReference type="Proteomes" id="UP000184476"/>
    </source>
</evidence>
<reference evidence="1 2" key="1">
    <citation type="submission" date="2016-11" db="EMBL/GenBank/DDBJ databases">
        <authorList>
            <person name="Jaros S."/>
            <person name="Januszkiewicz K."/>
            <person name="Wedrychowicz H."/>
        </authorList>
    </citation>
    <scope>NUCLEOTIDE SEQUENCE [LARGE SCALE GENOMIC DNA]</scope>
    <source>
        <strain evidence="1 2">DSM 44666</strain>
    </source>
</reference>
<protein>
    <submittedName>
        <fullName evidence="1">Uncharacterized protein</fullName>
    </submittedName>
</protein>
<dbReference type="EMBL" id="FQVL01000007">
    <property type="protein sequence ID" value="SHF07698.1"/>
    <property type="molecule type" value="Genomic_DNA"/>
</dbReference>
<keyword evidence="2" id="KW-1185">Reference proteome</keyword>
<sequence>MKRFTLMEMFPAFSNPQELDHRQIELLQLCAQIGVPFPAERNKSYGTWWHSLHEIGHWAVKPDWYIQYSSYLLDDLATTWGVLKIPAGTVKGIDYPIMLPKIGRYVGGNDVIPEIGMYNKTDPTPGEHETRVWALQYLELKGWNHPFDDNTKKITTGDEFFHKPASARVWATPQINDPEICTKMAWWGLNVPEGQFRPAEDEEFVLPYPTPVNHQEMVANMDAITSHYGGKVLKSDERSYWLAYLRRRWPEKDLVKRYLRIAKAA</sequence>
<dbReference type="OrthoDB" id="9844278at2"/>
<gene>
    <name evidence="1" type="ORF">SAMN05444392_10774</name>
</gene>
<organism evidence="1 2">
    <name type="scientific">Seinonella peptonophila</name>
    <dbReference type="NCBI Taxonomy" id="112248"/>
    <lineage>
        <taxon>Bacteria</taxon>
        <taxon>Bacillati</taxon>
        <taxon>Bacillota</taxon>
        <taxon>Bacilli</taxon>
        <taxon>Bacillales</taxon>
        <taxon>Thermoactinomycetaceae</taxon>
        <taxon>Seinonella</taxon>
    </lineage>
</organism>
<dbReference type="RefSeq" id="WP_073155084.1">
    <property type="nucleotide sequence ID" value="NZ_FQVL01000007.1"/>
</dbReference>
<dbReference type="AlphaFoldDB" id="A0A1M4YPV9"/>